<dbReference type="SUPFAM" id="SSF52540">
    <property type="entry name" value="P-loop containing nucleoside triphosphate hydrolases"/>
    <property type="match status" value="1"/>
</dbReference>
<evidence type="ECO:0000256" key="2">
    <source>
        <dbReference type="ARBA" id="ARBA00022679"/>
    </source>
</evidence>
<dbReference type="PANTHER" id="PTHR11783">
    <property type="entry name" value="SULFOTRANSFERASE SULT"/>
    <property type="match status" value="1"/>
</dbReference>
<dbReference type="InterPro" id="IPR027417">
    <property type="entry name" value="P-loop_NTPase"/>
</dbReference>
<gene>
    <name evidence="5" type="ORF">ACJIZ3_010833</name>
</gene>
<dbReference type="GO" id="GO:0016740">
    <property type="term" value="F:transferase activity"/>
    <property type="evidence" value="ECO:0007669"/>
    <property type="project" value="UniProtKB-KW"/>
</dbReference>
<comment type="similarity">
    <text evidence="1 3">Belongs to the sulfotransferase 1 family.</text>
</comment>
<dbReference type="EMBL" id="JBJXBP010000001">
    <property type="protein sequence ID" value="KAL3848951.1"/>
    <property type="molecule type" value="Genomic_DNA"/>
</dbReference>
<accession>A0ABD3UJ20</accession>
<organism evidence="5 6">
    <name type="scientific">Penstemon smallii</name>
    <dbReference type="NCBI Taxonomy" id="265156"/>
    <lineage>
        <taxon>Eukaryota</taxon>
        <taxon>Viridiplantae</taxon>
        <taxon>Streptophyta</taxon>
        <taxon>Embryophyta</taxon>
        <taxon>Tracheophyta</taxon>
        <taxon>Spermatophyta</taxon>
        <taxon>Magnoliopsida</taxon>
        <taxon>eudicotyledons</taxon>
        <taxon>Gunneridae</taxon>
        <taxon>Pentapetalae</taxon>
        <taxon>asterids</taxon>
        <taxon>lamiids</taxon>
        <taxon>Lamiales</taxon>
        <taxon>Plantaginaceae</taxon>
        <taxon>Cheloneae</taxon>
        <taxon>Penstemon</taxon>
    </lineage>
</organism>
<dbReference type="Proteomes" id="UP001634393">
    <property type="component" value="Unassembled WGS sequence"/>
</dbReference>
<comment type="caution">
    <text evidence="5">The sequence shown here is derived from an EMBL/GenBank/DDBJ whole genome shotgun (WGS) entry which is preliminary data.</text>
</comment>
<feature type="domain" description="Sulfotransferase" evidence="4">
    <location>
        <begin position="52"/>
        <end position="131"/>
    </location>
</feature>
<protein>
    <recommendedName>
        <fullName evidence="3">Sulfotransferase</fullName>
        <ecNumber evidence="3">2.8.2.-</ecNumber>
    </recommendedName>
</protein>
<proteinExistence type="inferred from homology"/>
<keyword evidence="6" id="KW-1185">Reference proteome</keyword>
<dbReference type="AlphaFoldDB" id="A0ABD3UJ20"/>
<name>A0ABD3UJ20_9LAMI</name>
<dbReference type="InterPro" id="IPR000863">
    <property type="entry name" value="Sulfotransferase_dom"/>
</dbReference>
<keyword evidence="2 3" id="KW-0808">Transferase</keyword>
<reference evidence="5 6" key="1">
    <citation type="submission" date="2024-12" db="EMBL/GenBank/DDBJ databases">
        <title>The unique morphological basis and parallel evolutionary history of personate flowers in Penstemon.</title>
        <authorList>
            <person name="Depatie T.H."/>
            <person name="Wessinger C.A."/>
        </authorList>
    </citation>
    <scope>NUCLEOTIDE SEQUENCE [LARGE SCALE GENOMIC DNA]</scope>
    <source>
        <strain evidence="5">WTNN_2</strain>
        <tissue evidence="5">Leaf</tissue>
    </source>
</reference>
<evidence type="ECO:0000256" key="3">
    <source>
        <dbReference type="RuleBase" id="RU361155"/>
    </source>
</evidence>
<dbReference type="Gene3D" id="3.40.50.300">
    <property type="entry name" value="P-loop containing nucleotide triphosphate hydrolases"/>
    <property type="match status" value="1"/>
</dbReference>
<evidence type="ECO:0000259" key="4">
    <source>
        <dbReference type="Pfam" id="PF00685"/>
    </source>
</evidence>
<dbReference type="Pfam" id="PF00685">
    <property type="entry name" value="Sulfotransfer_1"/>
    <property type="match status" value="1"/>
</dbReference>
<sequence>MSFSNENPYQKFTDLLSTLPNMNDLYQYQGFWYPCYILEGVLQVQQQFQALPTDIIITGWPKTGNTWLKALLKNPLLNHLPHALIPFLEIDFFKNPNMRDSHQHSILSTHMPYTSLPKTIASSGCKIIYIYLSGTKGYICFFMAFR</sequence>
<evidence type="ECO:0000313" key="6">
    <source>
        <dbReference type="Proteomes" id="UP001634393"/>
    </source>
</evidence>
<evidence type="ECO:0000256" key="1">
    <source>
        <dbReference type="ARBA" id="ARBA00005771"/>
    </source>
</evidence>
<dbReference type="EC" id="2.8.2.-" evidence="3"/>
<evidence type="ECO:0000313" key="5">
    <source>
        <dbReference type="EMBL" id="KAL3848951.1"/>
    </source>
</evidence>